<comment type="caution">
    <text evidence="1">The sequence shown here is derived from an EMBL/GenBank/DDBJ whole genome shotgun (WGS) entry which is preliminary data.</text>
</comment>
<dbReference type="Proteomes" id="UP001469553">
    <property type="component" value="Unassembled WGS sequence"/>
</dbReference>
<name>A0ABV0XZS3_9TELE</name>
<evidence type="ECO:0000313" key="2">
    <source>
        <dbReference type="Proteomes" id="UP001469553"/>
    </source>
</evidence>
<sequence length="119" mass="13399">MLLWVLCDLLDESFICSCSNFGRAATSGKVHHCSTFSSFDNGSHCGSPRSQNLRNGFVTLSRLRNFNDFVSHLFLNFFRSGRDVLLCEIFQSTLCCQKVSYYNFFLDSTGLGVNRPDCG</sequence>
<gene>
    <name evidence="1" type="ORF">AMECASPLE_006666</name>
</gene>
<protein>
    <recommendedName>
        <fullName evidence="3">Secreted protein</fullName>
    </recommendedName>
</protein>
<evidence type="ECO:0008006" key="3">
    <source>
        <dbReference type="Google" id="ProtNLM"/>
    </source>
</evidence>
<accession>A0ABV0XZS3</accession>
<keyword evidence="2" id="KW-1185">Reference proteome</keyword>
<reference evidence="1 2" key="1">
    <citation type="submission" date="2021-06" db="EMBL/GenBank/DDBJ databases">
        <authorList>
            <person name="Palmer J.M."/>
        </authorList>
    </citation>
    <scope>NUCLEOTIDE SEQUENCE [LARGE SCALE GENOMIC DNA]</scope>
    <source>
        <strain evidence="1 2">AS_MEX2019</strain>
        <tissue evidence="1">Muscle</tissue>
    </source>
</reference>
<organism evidence="1 2">
    <name type="scientific">Ameca splendens</name>
    <dbReference type="NCBI Taxonomy" id="208324"/>
    <lineage>
        <taxon>Eukaryota</taxon>
        <taxon>Metazoa</taxon>
        <taxon>Chordata</taxon>
        <taxon>Craniata</taxon>
        <taxon>Vertebrata</taxon>
        <taxon>Euteleostomi</taxon>
        <taxon>Actinopterygii</taxon>
        <taxon>Neopterygii</taxon>
        <taxon>Teleostei</taxon>
        <taxon>Neoteleostei</taxon>
        <taxon>Acanthomorphata</taxon>
        <taxon>Ovalentaria</taxon>
        <taxon>Atherinomorphae</taxon>
        <taxon>Cyprinodontiformes</taxon>
        <taxon>Goodeidae</taxon>
        <taxon>Ameca</taxon>
    </lineage>
</organism>
<dbReference type="EMBL" id="JAHRIP010019135">
    <property type="protein sequence ID" value="MEQ2286846.1"/>
    <property type="molecule type" value="Genomic_DNA"/>
</dbReference>
<proteinExistence type="predicted"/>
<evidence type="ECO:0000313" key="1">
    <source>
        <dbReference type="EMBL" id="MEQ2286846.1"/>
    </source>
</evidence>